<dbReference type="InterPro" id="IPR007627">
    <property type="entry name" value="RNA_pol_sigma70_r2"/>
</dbReference>
<name>K0UPI1_MYCVA</name>
<evidence type="ECO:0000256" key="3">
    <source>
        <dbReference type="ARBA" id="ARBA00023015"/>
    </source>
</evidence>
<dbReference type="GO" id="GO:0016987">
    <property type="term" value="F:sigma factor activity"/>
    <property type="evidence" value="ECO:0007669"/>
    <property type="project" value="UniProtKB-KW"/>
</dbReference>
<dbReference type="EMBL" id="ALQA01000025">
    <property type="protein sequence ID" value="EJZ09047.1"/>
    <property type="molecule type" value="Genomic_DNA"/>
</dbReference>
<dbReference type="PATRIC" id="fig|1194972.3.peg.2686"/>
<proteinExistence type="inferred from homology"/>
<dbReference type="Pfam" id="PF08281">
    <property type="entry name" value="Sigma70_r4_2"/>
    <property type="match status" value="1"/>
</dbReference>
<dbReference type="HOGENOM" id="CLU_047691_22_0_11"/>
<dbReference type="InterPro" id="IPR036388">
    <property type="entry name" value="WH-like_DNA-bd_sf"/>
</dbReference>
<dbReference type="Gene3D" id="1.10.10.10">
    <property type="entry name" value="Winged helix-like DNA-binding domain superfamily/Winged helix DNA-binding domain"/>
    <property type="match status" value="1"/>
</dbReference>
<dbReference type="SUPFAM" id="SSF88659">
    <property type="entry name" value="Sigma3 and sigma4 domains of RNA polymerase sigma factors"/>
    <property type="match status" value="1"/>
</dbReference>
<evidence type="ECO:0000256" key="5">
    <source>
        <dbReference type="ARBA" id="ARBA00023125"/>
    </source>
</evidence>
<keyword evidence="3" id="KW-0805">Transcription regulation</keyword>
<evidence type="ECO:0000256" key="2">
    <source>
        <dbReference type="ARBA" id="ARBA00011344"/>
    </source>
</evidence>
<dbReference type="Gene3D" id="1.10.1740.10">
    <property type="match status" value="1"/>
</dbReference>
<keyword evidence="5" id="KW-0238">DNA-binding</keyword>
<dbReference type="InterPro" id="IPR032710">
    <property type="entry name" value="NTF2-like_dom_sf"/>
</dbReference>
<dbReference type="Gene3D" id="3.10.450.50">
    <property type="match status" value="1"/>
</dbReference>
<sequence>MLGSTSDAEDVVQETFTRWYTMPVPARAEITNPTAWCVRVATRICLDLLKSSRHRREAYVGPWLPEPLPHHATAVASRTADPADRITLDESVTTAVLTVLEAMTPPERVSFVLHDVFQYPFGEIGEIVGRSADACRQLASSARRRLKNGRSHAVDATRHAAAVHGFKNALERGDIGALIGLLDPDVHVVNDGGGRVRAALREVIGAEKVVRYLIGVRRRLPDIQIAPADVSGQPGLVFQLHGTTWGVVSLGVEDGRITRLWMVLNPDKLRFWQPENG</sequence>
<dbReference type="InterPro" id="IPR013324">
    <property type="entry name" value="RNA_pol_sigma_r3/r4-like"/>
</dbReference>
<dbReference type="GO" id="GO:0006352">
    <property type="term" value="P:DNA-templated transcription initiation"/>
    <property type="evidence" value="ECO:0007669"/>
    <property type="project" value="InterPro"/>
</dbReference>
<comment type="subunit">
    <text evidence="2">Interacts transiently with the RNA polymerase catalytic core formed by RpoA, RpoB, RpoC and RpoZ (2 alpha, 1 beta, 1 beta' and 1 omega subunit) to form the RNA polymerase holoenzyme that can initiate transcription.</text>
</comment>
<dbReference type="InterPro" id="IPR013249">
    <property type="entry name" value="RNA_pol_sigma70_r4_t2"/>
</dbReference>
<dbReference type="PANTHER" id="PTHR30173">
    <property type="entry name" value="SIGMA 19 FACTOR"/>
    <property type="match status" value="1"/>
</dbReference>
<comment type="similarity">
    <text evidence="1">Belongs to the sigma-70 factor family. ECF subfamily.</text>
</comment>
<comment type="caution">
    <text evidence="9">The sequence shown here is derived from an EMBL/GenBank/DDBJ whole genome shotgun (WGS) entry which is preliminary data.</text>
</comment>
<dbReference type="InterPro" id="IPR013325">
    <property type="entry name" value="RNA_pol_sigma_r2"/>
</dbReference>
<dbReference type="InterPro" id="IPR052704">
    <property type="entry name" value="ECF_Sigma-70_Domain"/>
</dbReference>
<keyword evidence="10" id="KW-1185">Reference proteome</keyword>
<dbReference type="Pfam" id="PF04542">
    <property type="entry name" value="Sigma70_r2"/>
    <property type="match status" value="1"/>
</dbReference>
<feature type="domain" description="RNA polymerase sigma factor 70 region 4 type 2" evidence="8">
    <location>
        <begin position="95"/>
        <end position="146"/>
    </location>
</feature>
<protein>
    <submittedName>
        <fullName evidence="9">ECF subfamily RNA polymerase sigma-24 subunit</fullName>
    </submittedName>
</protein>
<dbReference type="PANTHER" id="PTHR30173:SF43">
    <property type="entry name" value="ECF RNA POLYMERASE SIGMA FACTOR SIGI-RELATED"/>
    <property type="match status" value="1"/>
</dbReference>
<gene>
    <name evidence="9" type="ORF">MVAC_13446</name>
</gene>
<dbReference type="NCBIfam" id="NF007214">
    <property type="entry name" value="PRK09636.1"/>
    <property type="match status" value="1"/>
</dbReference>
<keyword evidence="6" id="KW-0804">Transcription</keyword>
<organism evidence="9 10">
    <name type="scientific">Mycolicibacterium vaccae ATCC 25954</name>
    <dbReference type="NCBI Taxonomy" id="1194972"/>
    <lineage>
        <taxon>Bacteria</taxon>
        <taxon>Bacillati</taxon>
        <taxon>Actinomycetota</taxon>
        <taxon>Actinomycetes</taxon>
        <taxon>Mycobacteriales</taxon>
        <taxon>Mycobacteriaceae</taxon>
        <taxon>Mycolicibacterium</taxon>
    </lineage>
</organism>
<dbReference type="SUPFAM" id="SSF88946">
    <property type="entry name" value="Sigma2 domain of RNA polymerase sigma factors"/>
    <property type="match status" value="1"/>
</dbReference>
<evidence type="ECO:0000259" key="8">
    <source>
        <dbReference type="Pfam" id="PF08281"/>
    </source>
</evidence>
<evidence type="ECO:0000256" key="1">
    <source>
        <dbReference type="ARBA" id="ARBA00010641"/>
    </source>
</evidence>
<evidence type="ECO:0000256" key="6">
    <source>
        <dbReference type="ARBA" id="ARBA00023163"/>
    </source>
</evidence>
<evidence type="ECO:0000313" key="10">
    <source>
        <dbReference type="Proteomes" id="UP000006072"/>
    </source>
</evidence>
<dbReference type="eggNOG" id="COG1595">
    <property type="taxonomic scope" value="Bacteria"/>
</dbReference>
<dbReference type="Proteomes" id="UP000006072">
    <property type="component" value="Unassembled WGS sequence"/>
</dbReference>
<evidence type="ECO:0000259" key="7">
    <source>
        <dbReference type="Pfam" id="PF04542"/>
    </source>
</evidence>
<dbReference type="SUPFAM" id="SSF54427">
    <property type="entry name" value="NTF2-like"/>
    <property type="match status" value="1"/>
</dbReference>
<accession>K0UPI1</accession>
<evidence type="ECO:0000256" key="4">
    <source>
        <dbReference type="ARBA" id="ARBA00023082"/>
    </source>
</evidence>
<dbReference type="GO" id="GO:0003677">
    <property type="term" value="F:DNA binding"/>
    <property type="evidence" value="ECO:0007669"/>
    <property type="project" value="UniProtKB-KW"/>
</dbReference>
<reference evidence="9 10" key="1">
    <citation type="journal article" date="2012" name="J. Bacteriol.">
        <title>Complete Genome Sequence of Mycobacterium vaccae Type Strain ATCC 25954.</title>
        <authorList>
            <person name="Ho Y.S."/>
            <person name="Adroub S.A."/>
            <person name="Abadi M."/>
            <person name="Al Alwan B."/>
            <person name="Alkhateeb R."/>
            <person name="Gao G."/>
            <person name="Ragab A."/>
            <person name="Ali S."/>
            <person name="van Soolingen D."/>
            <person name="Bitter W."/>
            <person name="Pain A."/>
            <person name="Abdallah A.M."/>
        </authorList>
    </citation>
    <scope>NUCLEOTIDE SEQUENCE [LARGE SCALE GENOMIC DNA]</scope>
    <source>
        <strain evidence="9 10">ATCC 25954</strain>
    </source>
</reference>
<dbReference type="AlphaFoldDB" id="K0UPI1"/>
<evidence type="ECO:0000313" key="9">
    <source>
        <dbReference type="EMBL" id="EJZ09047.1"/>
    </source>
</evidence>
<feature type="domain" description="RNA polymerase sigma-70 region 2" evidence="7">
    <location>
        <begin position="1"/>
        <end position="53"/>
    </location>
</feature>
<keyword evidence="4" id="KW-0731">Sigma factor</keyword>